<feature type="compositionally biased region" description="Basic residues" evidence="6">
    <location>
        <begin position="206"/>
        <end position="216"/>
    </location>
</feature>
<feature type="compositionally biased region" description="Low complexity" evidence="6">
    <location>
        <begin position="183"/>
        <end position="193"/>
    </location>
</feature>
<protein>
    <submittedName>
        <fullName evidence="8">MSL3 like 2</fullName>
    </submittedName>
</protein>
<evidence type="ECO:0000256" key="6">
    <source>
        <dbReference type="SAM" id="MobiDB-lite"/>
    </source>
</evidence>
<accession>A0A8C6G7I1</accession>
<keyword evidence="3" id="KW-0805">Transcription regulation</keyword>
<reference evidence="8" key="1">
    <citation type="submission" date="2025-08" db="UniProtKB">
        <authorList>
            <consortium name="Ensembl"/>
        </authorList>
    </citation>
    <scope>IDENTIFICATION</scope>
</reference>
<evidence type="ECO:0000256" key="4">
    <source>
        <dbReference type="ARBA" id="ARBA00023163"/>
    </source>
</evidence>
<dbReference type="Proteomes" id="UP000694415">
    <property type="component" value="Unplaced"/>
</dbReference>
<feature type="region of interest" description="Disordered" evidence="6">
    <location>
        <begin position="160"/>
        <end position="229"/>
    </location>
</feature>
<dbReference type="InterPro" id="IPR038217">
    <property type="entry name" value="MRG_C_sf"/>
</dbReference>
<evidence type="ECO:0000256" key="5">
    <source>
        <dbReference type="ARBA" id="ARBA00023242"/>
    </source>
</evidence>
<evidence type="ECO:0000313" key="8">
    <source>
        <dbReference type="Ensembl" id="ENSMSIP00000001757.1"/>
    </source>
</evidence>
<feature type="region of interest" description="Disordered" evidence="6">
    <location>
        <begin position="1"/>
        <end position="46"/>
    </location>
</feature>
<dbReference type="PANTHER" id="PTHR10880:SF46">
    <property type="entry name" value="MSL3 LIKE 2"/>
    <property type="match status" value="1"/>
</dbReference>
<name>A0A8C6G7I1_MUSSI</name>
<comment type="subcellular location">
    <subcellularLocation>
        <location evidence="1">Nucleus</location>
    </subcellularLocation>
</comment>
<evidence type="ECO:0000256" key="1">
    <source>
        <dbReference type="ARBA" id="ARBA00004123"/>
    </source>
</evidence>
<dbReference type="AlphaFoldDB" id="A0A8C6G7I1"/>
<dbReference type="Gene3D" id="1.10.274.30">
    <property type="entry name" value="MRG domain"/>
    <property type="match status" value="2"/>
</dbReference>
<evidence type="ECO:0000256" key="3">
    <source>
        <dbReference type="ARBA" id="ARBA00023015"/>
    </source>
</evidence>
<dbReference type="GO" id="GO:0035267">
    <property type="term" value="C:NuA4 histone acetyltransferase complex"/>
    <property type="evidence" value="ECO:0007669"/>
    <property type="project" value="TreeGrafter"/>
</dbReference>
<dbReference type="PANTHER" id="PTHR10880">
    <property type="entry name" value="MORTALITY FACTOR 4-LIKE PROTEIN"/>
    <property type="match status" value="1"/>
</dbReference>
<keyword evidence="4" id="KW-0804">Transcription</keyword>
<dbReference type="Ensembl" id="ENSMSIT00000002227.1">
    <property type="protein sequence ID" value="ENSMSIP00000001757.1"/>
    <property type="gene ID" value="ENSMSIG00000001696.1"/>
</dbReference>
<dbReference type="PROSITE" id="PS51640">
    <property type="entry name" value="MRG"/>
    <property type="match status" value="1"/>
</dbReference>
<feature type="compositionally biased region" description="Basic and acidic residues" evidence="6">
    <location>
        <begin position="8"/>
        <end position="46"/>
    </location>
</feature>
<organism evidence="8 9">
    <name type="scientific">Mus spicilegus</name>
    <name type="common">Mound-building mouse</name>
    <dbReference type="NCBI Taxonomy" id="10103"/>
    <lineage>
        <taxon>Eukaryota</taxon>
        <taxon>Metazoa</taxon>
        <taxon>Chordata</taxon>
        <taxon>Craniata</taxon>
        <taxon>Vertebrata</taxon>
        <taxon>Euteleostomi</taxon>
        <taxon>Mammalia</taxon>
        <taxon>Eutheria</taxon>
        <taxon>Euarchontoglires</taxon>
        <taxon>Glires</taxon>
        <taxon>Rodentia</taxon>
        <taxon>Myomorpha</taxon>
        <taxon>Muroidea</taxon>
        <taxon>Muridae</taxon>
        <taxon>Murinae</taxon>
        <taxon>Mus</taxon>
        <taxon>Mus</taxon>
    </lineage>
</organism>
<evidence type="ECO:0000259" key="7">
    <source>
        <dbReference type="Pfam" id="PF05712"/>
    </source>
</evidence>
<dbReference type="Pfam" id="PF05712">
    <property type="entry name" value="MRG"/>
    <property type="match status" value="1"/>
</dbReference>
<dbReference type="InterPro" id="IPR008676">
    <property type="entry name" value="MRG"/>
</dbReference>
<dbReference type="GO" id="GO:0006355">
    <property type="term" value="P:regulation of DNA-templated transcription"/>
    <property type="evidence" value="ECO:0007669"/>
    <property type="project" value="InterPro"/>
</dbReference>
<dbReference type="GO" id="GO:0005634">
    <property type="term" value="C:nucleus"/>
    <property type="evidence" value="ECO:0007669"/>
    <property type="project" value="UniProtKB-SubCell"/>
</dbReference>
<dbReference type="InterPro" id="IPR026541">
    <property type="entry name" value="MRG_dom"/>
</dbReference>
<keyword evidence="2" id="KW-0156">Chromatin regulator</keyword>
<keyword evidence="9" id="KW-1185">Reference proteome</keyword>
<proteinExistence type="predicted"/>
<feature type="domain" description="MRG" evidence="7">
    <location>
        <begin position="32"/>
        <end position="356"/>
    </location>
</feature>
<keyword evidence="5" id="KW-0539">Nucleus</keyword>
<evidence type="ECO:0000313" key="9">
    <source>
        <dbReference type="Proteomes" id="UP000694415"/>
    </source>
</evidence>
<dbReference type="GO" id="GO:0072487">
    <property type="term" value="C:MSL complex"/>
    <property type="evidence" value="ECO:0007669"/>
    <property type="project" value="TreeGrafter"/>
</dbReference>
<reference evidence="8" key="2">
    <citation type="submission" date="2025-09" db="UniProtKB">
        <authorList>
            <consortium name="Ensembl"/>
        </authorList>
    </citation>
    <scope>IDENTIFICATION</scope>
</reference>
<dbReference type="FunFam" id="1.10.274.30:FF:000002">
    <property type="entry name" value="male-specific lethal 3 homolog"/>
    <property type="match status" value="1"/>
</dbReference>
<dbReference type="GeneTree" id="ENSGT00950000182965"/>
<dbReference type="GO" id="GO:0006325">
    <property type="term" value="P:chromatin organization"/>
    <property type="evidence" value="ECO:0007669"/>
    <property type="project" value="UniProtKB-KW"/>
</dbReference>
<sequence>MATLGCAPKDEGEGKDEGGSDRGDGDSKPKGKKEVEPHTRREADERAVRIPIPEVLQQRLADDCYYINRRRRLVRLPCQTNVGAILECYVRHFSASALALGDRRPQPQRAAPERSVGLCREMADGLRITFDHALPLVLLYPQEQAQYEMVTSSTFFFPTEERASDAGRSQEAPWPGPSPPQPSESQAMAGPAAPKRRRAEAEATRAPRRSTRHSTHCHWQAEDRASPQAKRSVPKLFPHLQKTPVHSTAPSPIALTPGKEGSAMFAGFEGTTEEINEILSWKLVPDNYPPGHQPPPPSYIYGAQHLLRLFVKLPEILGKMSFSEKNLKALLKHLDLFLRFLAEYQADFFLESAYVSACEAHYSSKNPRTLC</sequence>
<evidence type="ECO:0000256" key="2">
    <source>
        <dbReference type="ARBA" id="ARBA00022853"/>
    </source>
</evidence>